<dbReference type="Proteomes" id="UP000030752">
    <property type="component" value="Unassembled WGS sequence"/>
</dbReference>
<evidence type="ECO:0000256" key="2">
    <source>
        <dbReference type="PROSITE-ProRule" id="PRU00285"/>
    </source>
</evidence>
<evidence type="ECO:0000313" key="5">
    <source>
        <dbReference type="EMBL" id="ETN41184.1"/>
    </source>
</evidence>
<reference evidence="5 6" key="1">
    <citation type="submission" date="2013-03" db="EMBL/GenBank/DDBJ databases">
        <title>The Genome Sequence of Phialophora europaea CBS 101466.</title>
        <authorList>
            <consortium name="The Broad Institute Genomics Platform"/>
            <person name="Cuomo C."/>
            <person name="de Hoog S."/>
            <person name="Gorbushina A."/>
            <person name="Walker B."/>
            <person name="Young S.K."/>
            <person name="Zeng Q."/>
            <person name="Gargeya S."/>
            <person name="Fitzgerald M."/>
            <person name="Haas B."/>
            <person name="Abouelleil A."/>
            <person name="Allen A.W."/>
            <person name="Alvarado L."/>
            <person name="Arachchi H.M."/>
            <person name="Berlin A.M."/>
            <person name="Chapman S.B."/>
            <person name="Gainer-Dewar J."/>
            <person name="Goldberg J."/>
            <person name="Griggs A."/>
            <person name="Gujja S."/>
            <person name="Hansen M."/>
            <person name="Howarth C."/>
            <person name="Imamovic A."/>
            <person name="Ireland A."/>
            <person name="Larimer J."/>
            <person name="McCowan C."/>
            <person name="Murphy C."/>
            <person name="Pearson M."/>
            <person name="Poon T.W."/>
            <person name="Priest M."/>
            <person name="Roberts A."/>
            <person name="Saif S."/>
            <person name="Shea T."/>
            <person name="Sisk P."/>
            <person name="Sykes S."/>
            <person name="Wortman J."/>
            <person name="Nusbaum C."/>
            <person name="Birren B."/>
        </authorList>
    </citation>
    <scope>NUCLEOTIDE SEQUENCE [LARGE SCALE GENOMIC DNA]</scope>
    <source>
        <strain evidence="5 6">CBS 101466</strain>
    </source>
</reference>
<evidence type="ECO:0000256" key="1">
    <source>
        <dbReference type="ARBA" id="ARBA00023016"/>
    </source>
</evidence>
<gene>
    <name evidence="5" type="ORF">HMPREF1541_03119</name>
</gene>
<proteinExistence type="inferred from homology"/>
<evidence type="ECO:0000313" key="6">
    <source>
        <dbReference type="Proteomes" id="UP000030752"/>
    </source>
</evidence>
<dbReference type="InterPro" id="IPR031107">
    <property type="entry name" value="Small_HSP"/>
</dbReference>
<accession>W2RZR5</accession>
<keyword evidence="1" id="KW-0346">Stress response</keyword>
<sequence>MADVPLSRVETLPIQNEQAQYSVPYSGYYTPPPFQTFQIPKHHNLSWESARHSISSAFRDSPWGEGNTLKSPHCDVRESKKAYYIDVDLPGLDSKASVVLKWTNATTLFIEAITKRAPLPDGDADAHLVHAGRHVGTYARAFDFPVGVEQDQTKARLGYGVVRITVPKKAVEQKTFKQVDVEHEGH</sequence>
<keyword evidence="6" id="KW-1185">Reference proteome</keyword>
<dbReference type="PANTHER" id="PTHR11527">
    <property type="entry name" value="HEAT-SHOCK PROTEIN 20 FAMILY MEMBER"/>
    <property type="match status" value="1"/>
</dbReference>
<dbReference type="HOGENOM" id="CLU_046737_1_2_1"/>
<dbReference type="Gene3D" id="2.60.40.790">
    <property type="match status" value="1"/>
</dbReference>
<dbReference type="InParanoid" id="W2RZR5"/>
<dbReference type="STRING" id="1220924.W2RZR5"/>
<comment type="similarity">
    <text evidence="2 3">Belongs to the small heat shock protein (HSP20) family.</text>
</comment>
<dbReference type="InterPro" id="IPR008978">
    <property type="entry name" value="HSP20-like_chaperone"/>
</dbReference>
<dbReference type="InterPro" id="IPR002068">
    <property type="entry name" value="A-crystallin/Hsp20_dom"/>
</dbReference>
<name>W2RZR5_CYPE1</name>
<evidence type="ECO:0000259" key="4">
    <source>
        <dbReference type="PROSITE" id="PS01031"/>
    </source>
</evidence>
<dbReference type="CDD" id="cd06464">
    <property type="entry name" value="ACD_sHsps-like"/>
    <property type="match status" value="1"/>
</dbReference>
<dbReference type="VEuPathDB" id="FungiDB:HMPREF1541_03119"/>
<feature type="domain" description="SHSP" evidence="4">
    <location>
        <begin position="64"/>
        <end position="184"/>
    </location>
</feature>
<protein>
    <recommendedName>
        <fullName evidence="4">SHSP domain-containing protein</fullName>
    </recommendedName>
</protein>
<dbReference type="Pfam" id="PF00011">
    <property type="entry name" value="HSP20"/>
    <property type="match status" value="1"/>
</dbReference>
<dbReference type="RefSeq" id="XP_008715693.1">
    <property type="nucleotide sequence ID" value="XM_008717471.1"/>
</dbReference>
<dbReference type="AlphaFoldDB" id="W2RZR5"/>
<dbReference type="EMBL" id="KB822719">
    <property type="protein sequence ID" value="ETN41184.1"/>
    <property type="molecule type" value="Genomic_DNA"/>
</dbReference>
<evidence type="ECO:0000256" key="3">
    <source>
        <dbReference type="RuleBase" id="RU003616"/>
    </source>
</evidence>
<dbReference type="GeneID" id="19970458"/>
<organism evidence="5 6">
    <name type="scientific">Cyphellophora europaea (strain CBS 101466)</name>
    <name type="common">Phialophora europaea</name>
    <dbReference type="NCBI Taxonomy" id="1220924"/>
    <lineage>
        <taxon>Eukaryota</taxon>
        <taxon>Fungi</taxon>
        <taxon>Dikarya</taxon>
        <taxon>Ascomycota</taxon>
        <taxon>Pezizomycotina</taxon>
        <taxon>Eurotiomycetes</taxon>
        <taxon>Chaetothyriomycetidae</taxon>
        <taxon>Chaetothyriales</taxon>
        <taxon>Cyphellophoraceae</taxon>
        <taxon>Cyphellophora</taxon>
    </lineage>
</organism>
<dbReference type="SUPFAM" id="SSF49764">
    <property type="entry name" value="HSP20-like chaperones"/>
    <property type="match status" value="1"/>
</dbReference>
<dbReference type="OrthoDB" id="1431247at2759"/>
<dbReference type="PROSITE" id="PS01031">
    <property type="entry name" value="SHSP"/>
    <property type="match status" value="1"/>
</dbReference>